<accession>A0A371I2K9</accession>
<feature type="non-terminal residue" evidence="1">
    <location>
        <position position="1"/>
    </location>
</feature>
<organism evidence="1 2">
    <name type="scientific">Mucuna pruriens</name>
    <name type="common">Velvet bean</name>
    <name type="synonym">Dolichos pruriens</name>
    <dbReference type="NCBI Taxonomy" id="157652"/>
    <lineage>
        <taxon>Eukaryota</taxon>
        <taxon>Viridiplantae</taxon>
        <taxon>Streptophyta</taxon>
        <taxon>Embryophyta</taxon>
        <taxon>Tracheophyta</taxon>
        <taxon>Spermatophyta</taxon>
        <taxon>Magnoliopsida</taxon>
        <taxon>eudicotyledons</taxon>
        <taxon>Gunneridae</taxon>
        <taxon>Pentapetalae</taxon>
        <taxon>rosids</taxon>
        <taxon>fabids</taxon>
        <taxon>Fabales</taxon>
        <taxon>Fabaceae</taxon>
        <taxon>Papilionoideae</taxon>
        <taxon>50 kb inversion clade</taxon>
        <taxon>NPAAA clade</taxon>
        <taxon>indigoferoid/millettioid clade</taxon>
        <taxon>Phaseoleae</taxon>
        <taxon>Mucuna</taxon>
    </lineage>
</organism>
<name>A0A371I2K9_MUCPR</name>
<dbReference type="Proteomes" id="UP000257109">
    <property type="component" value="Unassembled WGS sequence"/>
</dbReference>
<gene>
    <name evidence="1" type="ORF">CR513_06489</name>
</gene>
<keyword evidence="2" id="KW-1185">Reference proteome</keyword>
<protein>
    <submittedName>
        <fullName evidence="1">Uncharacterized protein</fullName>
    </submittedName>
</protein>
<reference evidence="1" key="1">
    <citation type="submission" date="2018-05" db="EMBL/GenBank/DDBJ databases">
        <title>Draft genome of Mucuna pruriens seed.</title>
        <authorList>
            <person name="Nnadi N.E."/>
            <person name="Vos R."/>
            <person name="Hasami M.H."/>
            <person name="Devisetty U.K."/>
            <person name="Aguiy J.C."/>
        </authorList>
    </citation>
    <scope>NUCLEOTIDE SEQUENCE [LARGE SCALE GENOMIC DNA]</scope>
    <source>
        <strain evidence="1">JCA_2017</strain>
    </source>
</reference>
<dbReference type="AlphaFoldDB" id="A0A371I2K9"/>
<proteinExistence type="predicted"/>
<evidence type="ECO:0000313" key="1">
    <source>
        <dbReference type="EMBL" id="RDY09184.1"/>
    </source>
</evidence>
<dbReference type="EMBL" id="QJKJ01001106">
    <property type="protein sequence ID" value="RDY09184.1"/>
    <property type="molecule type" value="Genomic_DNA"/>
</dbReference>
<comment type="caution">
    <text evidence="1">The sequence shown here is derived from an EMBL/GenBank/DDBJ whole genome shotgun (WGS) entry which is preliminary data.</text>
</comment>
<evidence type="ECO:0000313" key="2">
    <source>
        <dbReference type="Proteomes" id="UP000257109"/>
    </source>
</evidence>
<sequence length="200" mass="21726">MLSTSAIQLKATPAPAQLPRHSWSRPLCKMRKGRSTCIYRRSCALFRGLGIHYQHALIKTISSLLFLSIHGGARCCIGVSLDRGNAGLRLGSQSLSEGTDWDSLHTLVNLILNAQAGGGEPSPSAMAIVSKSSRLVLPRATRPMAETSQYSASQILPKYDRHHPGPQDANRAASKHCEPIIVGRIQQPPLSNHSESEREC</sequence>